<keyword evidence="1" id="KW-0560">Oxidoreductase</keyword>
<dbReference type="PANTHER" id="PTHR35176:SF6">
    <property type="entry name" value="HEME OXYGENASE HI_0854-RELATED"/>
    <property type="match status" value="1"/>
</dbReference>
<evidence type="ECO:0000313" key="2">
    <source>
        <dbReference type="EMBL" id="TDD25558.1"/>
    </source>
</evidence>
<dbReference type="PANTHER" id="PTHR35176">
    <property type="entry name" value="HEME OXYGENASE HI_0854-RELATED"/>
    <property type="match status" value="1"/>
</dbReference>
<keyword evidence="3" id="KW-1185">Reference proteome</keyword>
<dbReference type="InterPro" id="IPR012349">
    <property type="entry name" value="Split_barrel_FMN-bd"/>
</dbReference>
<sequence length="116" mass="13220">MVLGPCLMWISRDGDHLVFGVEQHRVKIRNLRRDPRITVLIEDDRDSAAGLRQHLIVRGTVTFEGPDVPERFAAFMDRQSQRYLGTGYPFANRESRTALIGRIQVEHVSGVGPWAH</sequence>
<dbReference type="Proteomes" id="UP000294543">
    <property type="component" value="Unassembled WGS sequence"/>
</dbReference>
<comment type="caution">
    <text evidence="2">The sequence shown here is derived from an EMBL/GenBank/DDBJ whole genome shotgun (WGS) entry which is preliminary data.</text>
</comment>
<protein>
    <submittedName>
        <fullName evidence="2">PPOX class F420-dependent oxidoreductase</fullName>
    </submittedName>
</protein>
<dbReference type="GO" id="GO:0005829">
    <property type="term" value="C:cytosol"/>
    <property type="evidence" value="ECO:0007669"/>
    <property type="project" value="TreeGrafter"/>
</dbReference>
<gene>
    <name evidence="2" type="ORF">E1294_02945</name>
</gene>
<dbReference type="Gene3D" id="2.30.110.10">
    <property type="entry name" value="Electron Transport, Fmn-binding Protein, Chain A"/>
    <property type="match status" value="1"/>
</dbReference>
<reference evidence="2 3" key="1">
    <citation type="submission" date="2019-03" db="EMBL/GenBank/DDBJ databases">
        <title>Draft genome sequences of novel Actinobacteria.</title>
        <authorList>
            <person name="Sahin N."/>
            <person name="Ay H."/>
            <person name="Saygin H."/>
        </authorList>
    </citation>
    <scope>NUCLEOTIDE SEQUENCE [LARGE SCALE GENOMIC DNA]</scope>
    <source>
        <strain evidence="2 3">KC712</strain>
    </source>
</reference>
<accession>A0A4R4X5B4</accession>
<dbReference type="InterPro" id="IPR052019">
    <property type="entry name" value="F420H2_bilvrd_red/Heme_oxyg"/>
</dbReference>
<dbReference type="GO" id="GO:0016627">
    <property type="term" value="F:oxidoreductase activity, acting on the CH-CH group of donors"/>
    <property type="evidence" value="ECO:0007669"/>
    <property type="project" value="TreeGrafter"/>
</dbReference>
<dbReference type="GO" id="GO:0070967">
    <property type="term" value="F:coenzyme F420 binding"/>
    <property type="evidence" value="ECO:0007669"/>
    <property type="project" value="TreeGrafter"/>
</dbReference>
<proteinExistence type="predicted"/>
<dbReference type="SUPFAM" id="SSF50475">
    <property type="entry name" value="FMN-binding split barrel"/>
    <property type="match status" value="1"/>
</dbReference>
<name>A0A4R4X5B4_9ACTN</name>
<dbReference type="OrthoDB" id="162914at2"/>
<evidence type="ECO:0000313" key="3">
    <source>
        <dbReference type="Proteomes" id="UP000294543"/>
    </source>
</evidence>
<evidence type="ECO:0000256" key="1">
    <source>
        <dbReference type="ARBA" id="ARBA00023002"/>
    </source>
</evidence>
<dbReference type="EMBL" id="SMKP01000005">
    <property type="protein sequence ID" value="TDD25558.1"/>
    <property type="molecule type" value="Genomic_DNA"/>
</dbReference>
<organism evidence="2 3">
    <name type="scientific">Nonomuraea diastatica</name>
    <dbReference type="NCBI Taxonomy" id="1848329"/>
    <lineage>
        <taxon>Bacteria</taxon>
        <taxon>Bacillati</taxon>
        <taxon>Actinomycetota</taxon>
        <taxon>Actinomycetes</taxon>
        <taxon>Streptosporangiales</taxon>
        <taxon>Streptosporangiaceae</taxon>
        <taxon>Nonomuraea</taxon>
    </lineage>
</organism>
<dbReference type="AlphaFoldDB" id="A0A4R4X5B4"/>